<dbReference type="PANTHER" id="PTHR34154">
    <property type="entry name" value="ALKALI-SENSITIVE LINKAGE PROTEIN 1"/>
    <property type="match status" value="1"/>
</dbReference>
<dbReference type="Proteomes" id="UP000696280">
    <property type="component" value="Unassembled WGS sequence"/>
</dbReference>
<name>A0A9N9LC22_9HELO</name>
<evidence type="ECO:0000256" key="1">
    <source>
        <dbReference type="SAM" id="SignalP"/>
    </source>
</evidence>
<reference evidence="3" key="1">
    <citation type="submission" date="2021-07" db="EMBL/GenBank/DDBJ databases">
        <authorList>
            <person name="Durling M."/>
        </authorList>
    </citation>
    <scope>NUCLEOTIDE SEQUENCE</scope>
</reference>
<dbReference type="Pfam" id="PF11790">
    <property type="entry name" value="Glyco_hydro_cc"/>
    <property type="match status" value="1"/>
</dbReference>
<keyword evidence="4" id="KW-1185">Reference proteome</keyword>
<feature type="chain" id="PRO_5040275885" description="Asl1-like glycosyl hydrolase catalytic domain-containing protein" evidence="1">
    <location>
        <begin position="19"/>
        <end position="308"/>
    </location>
</feature>
<dbReference type="SUPFAM" id="SSF51445">
    <property type="entry name" value="(Trans)glycosidases"/>
    <property type="match status" value="1"/>
</dbReference>
<accession>A0A9N9LC22</accession>
<dbReference type="PANTHER" id="PTHR34154:SF3">
    <property type="entry name" value="ALKALI-SENSITIVE LINKAGE PROTEIN 1"/>
    <property type="match status" value="1"/>
</dbReference>
<protein>
    <recommendedName>
        <fullName evidence="2">Asl1-like glycosyl hydrolase catalytic domain-containing protein</fullName>
    </recommendedName>
</protein>
<dbReference type="InterPro" id="IPR053183">
    <property type="entry name" value="ASL1"/>
</dbReference>
<feature type="signal peptide" evidence="1">
    <location>
        <begin position="1"/>
        <end position="18"/>
    </location>
</feature>
<dbReference type="FunFam" id="3.20.20.80:FF:000207">
    <property type="entry name" value="Glycoside hydrolase family 128 protein"/>
    <property type="match status" value="1"/>
</dbReference>
<keyword evidence="1" id="KW-0732">Signal</keyword>
<feature type="domain" description="Asl1-like glycosyl hydrolase catalytic" evidence="2">
    <location>
        <begin position="29"/>
        <end position="270"/>
    </location>
</feature>
<gene>
    <name evidence="3" type="ORF">HYFRA_00006280</name>
</gene>
<dbReference type="GO" id="GO:0009277">
    <property type="term" value="C:fungal-type cell wall"/>
    <property type="evidence" value="ECO:0007669"/>
    <property type="project" value="TreeGrafter"/>
</dbReference>
<proteinExistence type="predicted"/>
<sequence length="308" mass="33575">MHTTSIFTLLLAAALTTAQTSSPKRGLVFVPNPEHAPDNQIWVQGQTDLTWYYNYQPTPSPAYLNLSQETFEFVPMLWSPSDTFFPTIEGLIKGGRNITHVMGYNEPDGEHATGGSSLDPVVAAKNWIAQMNPLSKLGVKLGAPAVTGSERGMGWLKSFFKACAEQGSNCTVDFFPSHWYGNFEGLASHLGEISGTFPNKSIWITEYALNNQSLSDTQFFFNTSASYFDRLENVGRYSYFGSFRSDDSNVGPNAAMLNNAGELTDIGAWYLGRKGAGVQPGGKSEGVRRGVGVWEVVGLVGALSLVLW</sequence>
<evidence type="ECO:0000259" key="2">
    <source>
        <dbReference type="Pfam" id="PF11790"/>
    </source>
</evidence>
<evidence type="ECO:0000313" key="4">
    <source>
        <dbReference type="Proteomes" id="UP000696280"/>
    </source>
</evidence>
<dbReference type="InterPro" id="IPR017853">
    <property type="entry name" value="GH"/>
</dbReference>
<comment type="caution">
    <text evidence="3">The sequence shown here is derived from an EMBL/GenBank/DDBJ whole genome shotgun (WGS) entry which is preliminary data.</text>
</comment>
<dbReference type="GO" id="GO:0071966">
    <property type="term" value="P:fungal-type cell wall polysaccharide metabolic process"/>
    <property type="evidence" value="ECO:0007669"/>
    <property type="project" value="TreeGrafter"/>
</dbReference>
<dbReference type="AlphaFoldDB" id="A0A9N9LC22"/>
<dbReference type="OrthoDB" id="43654at2759"/>
<evidence type="ECO:0000313" key="3">
    <source>
        <dbReference type="EMBL" id="CAG8961738.1"/>
    </source>
</evidence>
<dbReference type="InterPro" id="IPR024655">
    <property type="entry name" value="Asl1_glyco_hydro_catalytic"/>
</dbReference>
<dbReference type="Gene3D" id="3.20.20.80">
    <property type="entry name" value="Glycosidases"/>
    <property type="match status" value="1"/>
</dbReference>
<organism evidence="3 4">
    <name type="scientific">Hymenoscyphus fraxineus</name>
    <dbReference type="NCBI Taxonomy" id="746836"/>
    <lineage>
        <taxon>Eukaryota</taxon>
        <taxon>Fungi</taxon>
        <taxon>Dikarya</taxon>
        <taxon>Ascomycota</taxon>
        <taxon>Pezizomycotina</taxon>
        <taxon>Leotiomycetes</taxon>
        <taxon>Helotiales</taxon>
        <taxon>Helotiaceae</taxon>
        <taxon>Hymenoscyphus</taxon>
    </lineage>
</organism>
<dbReference type="EMBL" id="CAJVRL010000115">
    <property type="protein sequence ID" value="CAG8961738.1"/>
    <property type="molecule type" value="Genomic_DNA"/>
</dbReference>